<feature type="domain" description="Band 7" evidence="2">
    <location>
        <begin position="258"/>
        <end position="464"/>
    </location>
</feature>
<keyword evidence="1" id="KW-1133">Transmembrane helix</keyword>
<keyword evidence="1" id="KW-0472">Membrane</keyword>
<evidence type="ECO:0000259" key="2">
    <source>
        <dbReference type="Pfam" id="PF01145"/>
    </source>
</evidence>
<keyword evidence="1" id="KW-0812">Transmembrane</keyword>
<dbReference type="Proteomes" id="UP000664405">
    <property type="component" value="Unassembled WGS sequence"/>
</dbReference>
<dbReference type="EMBL" id="JAEKJW010000001">
    <property type="protein sequence ID" value="MBN8195155.1"/>
    <property type="molecule type" value="Genomic_DNA"/>
</dbReference>
<protein>
    <recommendedName>
        <fullName evidence="2">Band 7 domain-containing protein</fullName>
    </recommendedName>
</protein>
<name>A0A8I1M4L4_9PROT</name>
<proteinExistence type="predicted"/>
<gene>
    <name evidence="3" type="ORF">JF547_01375</name>
</gene>
<feature type="transmembrane region" description="Helical" evidence="1">
    <location>
        <begin position="31"/>
        <end position="53"/>
    </location>
</feature>
<evidence type="ECO:0000313" key="4">
    <source>
        <dbReference type="Proteomes" id="UP000664405"/>
    </source>
</evidence>
<dbReference type="InterPro" id="IPR001107">
    <property type="entry name" value="Band_7"/>
</dbReference>
<evidence type="ECO:0000256" key="1">
    <source>
        <dbReference type="SAM" id="Phobius"/>
    </source>
</evidence>
<dbReference type="Pfam" id="PF01145">
    <property type="entry name" value="Band_7"/>
    <property type="match status" value="1"/>
</dbReference>
<sequence length="595" mass="64884">MIWLVLGLIFLLVAVVIFVKGLPPSRPVIGKVASVTLLFIALICFASTSYVYVGGNQVAHLKRIYGGSSLPAGRLIALSGENGFQSRILSPGFHFEPLLTVINDVSVLPMVEVPPGFYGLIEARDGNPLPSGAAFAAPWPEDEVKDMLDASYFLQNGGQKGLQTTVLKPGVYPLNLYLFRVKIGEGNVEVTYDLEGRTDADGSTDTLITEIPAGFVGVVKSNVQERPGSECKEITNSDVSALSVALVPRGCKGIWESVLNPDAYYINREAYDVTLVDTRVQTWKYRGGYVKRSIKLNVDQQGKIGQTETTDKVVFNPNDDADRAIVVKVEGWEIPQEVRVLVQVTRENAPYVVASVGSLREIEDRVLTPTIRSIVRDVAGGSIQLPRVDGGSGYAVRKTRVLDLIENREALQNTIERKVRVEGDKAGINIKEVRLGEPVIPPELLVARQREQLASQLAAAYQQEKLSQDERIKTEKSRATANQQSELVKAEIDVEISEKRKLERKNLGEAEKSYLTALADGQMAQAQVLGEDRVVMLQALEKFLATLERKPQLVELVSKLVPEVYVSGDGADGLGGAAAILRGTGMFSGSEKSPN</sequence>
<evidence type="ECO:0000313" key="3">
    <source>
        <dbReference type="EMBL" id="MBN8195155.1"/>
    </source>
</evidence>
<accession>A0A8I1M4L4</accession>
<comment type="caution">
    <text evidence="3">The sequence shown here is derived from an EMBL/GenBank/DDBJ whole genome shotgun (WGS) entry which is preliminary data.</text>
</comment>
<organism evidence="3 4">
    <name type="scientific">Thalassospira povalilytica</name>
    <dbReference type="NCBI Taxonomy" id="732237"/>
    <lineage>
        <taxon>Bacteria</taxon>
        <taxon>Pseudomonadati</taxon>
        <taxon>Pseudomonadota</taxon>
        <taxon>Alphaproteobacteria</taxon>
        <taxon>Rhodospirillales</taxon>
        <taxon>Thalassospiraceae</taxon>
        <taxon>Thalassospira</taxon>
    </lineage>
</organism>
<reference evidence="3" key="1">
    <citation type="submission" date="2020-12" db="EMBL/GenBank/DDBJ databases">
        <title>Oil enriched cultivation method for isolating marine PHA-producing bacteria.</title>
        <authorList>
            <person name="Zheng W."/>
            <person name="Yu S."/>
            <person name="Huang Y."/>
        </authorList>
    </citation>
    <scope>NUCLEOTIDE SEQUENCE</scope>
    <source>
        <strain evidence="3">SY-2-3</strain>
    </source>
</reference>
<dbReference type="AlphaFoldDB" id="A0A8I1M4L4"/>
<dbReference type="RefSeq" id="WP_206926422.1">
    <property type="nucleotide sequence ID" value="NZ_JAEKJW010000001.1"/>
</dbReference>